<accession>A0A9X2KL60</accession>
<gene>
    <name evidence="3" type="ORF">NBM05_07055</name>
</gene>
<evidence type="ECO:0000259" key="1">
    <source>
        <dbReference type="Pfam" id="PF26035"/>
    </source>
</evidence>
<feature type="domain" description="DUF8010" evidence="1">
    <location>
        <begin position="1"/>
        <end position="111"/>
    </location>
</feature>
<reference evidence="3" key="1">
    <citation type="submission" date="2022-06" db="EMBL/GenBank/DDBJ databases">
        <title>Rothia sp. isolated from sandalwood seedling.</title>
        <authorList>
            <person name="Tuikhar N."/>
            <person name="Kirdat K."/>
            <person name="Thorat V."/>
            <person name="Swetha P."/>
            <person name="Padma S."/>
            <person name="Sundararaj R."/>
            <person name="Yadav A."/>
        </authorList>
    </citation>
    <scope>NUCLEOTIDE SEQUENCE</scope>
    <source>
        <strain evidence="3">AR01</strain>
    </source>
</reference>
<feature type="domain" description="DUF8185" evidence="2">
    <location>
        <begin position="114"/>
        <end position="214"/>
    </location>
</feature>
<dbReference type="AlphaFoldDB" id="A0A9X2KL60"/>
<comment type="caution">
    <text evidence="3">The sequence shown here is derived from an EMBL/GenBank/DDBJ whole genome shotgun (WGS) entry which is preliminary data.</text>
</comment>
<dbReference type="EMBL" id="JANAFB010000013">
    <property type="protein sequence ID" value="MCP3425771.1"/>
    <property type="molecule type" value="Genomic_DNA"/>
</dbReference>
<dbReference type="InterPro" id="IPR058498">
    <property type="entry name" value="DUF8185"/>
</dbReference>
<evidence type="ECO:0000313" key="3">
    <source>
        <dbReference type="EMBL" id="MCP3425771.1"/>
    </source>
</evidence>
<evidence type="ECO:0000313" key="4">
    <source>
        <dbReference type="Proteomes" id="UP001139502"/>
    </source>
</evidence>
<keyword evidence="4" id="KW-1185">Reference proteome</keyword>
<organism evidence="3 4">
    <name type="scientific">Rothia santali</name>
    <dbReference type="NCBI Taxonomy" id="2949643"/>
    <lineage>
        <taxon>Bacteria</taxon>
        <taxon>Bacillati</taxon>
        <taxon>Actinomycetota</taxon>
        <taxon>Actinomycetes</taxon>
        <taxon>Micrococcales</taxon>
        <taxon>Micrococcaceae</taxon>
        <taxon>Rothia</taxon>
    </lineage>
</organism>
<dbReference type="RefSeq" id="WP_254166123.1">
    <property type="nucleotide sequence ID" value="NZ_JANAFB010000013.1"/>
</dbReference>
<evidence type="ECO:0000259" key="2">
    <source>
        <dbReference type="Pfam" id="PF26572"/>
    </source>
</evidence>
<dbReference type="InterPro" id="IPR058323">
    <property type="entry name" value="DUF8010"/>
</dbReference>
<sequence>MSDPSIMLADPAQSKDLATLLSRVRSIDDAAAVRLQARGSVLAAWVPVMSGETLLEQVPTVLGMRALHLAAPADLDLTVQASAILDRLARQEKAGGVLTLPPVEVRAAWAGVVPPAAGWERAGTVSAEEIDTASREGMRAVEAALPANPGAAVLSTVRSRIWGTQDERGIVTGAAFGATVLGFNDAAEAFELFTNGPWSRLSNRAGHILARRPAAL</sequence>
<protein>
    <submittedName>
        <fullName evidence="3">Uncharacterized protein</fullName>
    </submittedName>
</protein>
<proteinExistence type="predicted"/>
<name>A0A9X2KL60_9MICC</name>
<dbReference type="Proteomes" id="UP001139502">
    <property type="component" value="Unassembled WGS sequence"/>
</dbReference>
<dbReference type="Pfam" id="PF26035">
    <property type="entry name" value="DUF8010"/>
    <property type="match status" value="1"/>
</dbReference>
<dbReference type="Pfam" id="PF26572">
    <property type="entry name" value="DUF8185"/>
    <property type="match status" value="1"/>
</dbReference>